<evidence type="ECO:0000313" key="2">
    <source>
        <dbReference type="EMBL" id="GBP43361.1"/>
    </source>
</evidence>
<reference evidence="2 3" key="1">
    <citation type="journal article" date="2019" name="Commun. Biol.">
        <title>The bagworm genome reveals a unique fibroin gene that provides high tensile strength.</title>
        <authorList>
            <person name="Kono N."/>
            <person name="Nakamura H."/>
            <person name="Ohtoshi R."/>
            <person name="Tomita M."/>
            <person name="Numata K."/>
            <person name="Arakawa K."/>
        </authorList>
    </citation>
    <scope>NUCLEOTIDE SEQUENCE [LARGE SCALE GENOMIC DNA]</scope>
</reference>
<evidence type="ECO:0000313" key="3">
    <source>
        <dbReference type="Proteomes" id="UP000299102"/>
    </source>
</evidence>
<feature type="region of interest" description="Disordered" evidence="1">
    <location>
        <begin position="57"/>
        <end position="77"/>
    </location>
</feature>
<dbReference type="EMBL" id="BGZK01000434">
    <property type="protein sequence ID" value="GBP43361.1"/>
    <property type="molecule type" value="Genomic_DNA"/>
</dbReference>
<evidence type="ECO:0000256" key="1">
    <source>
        <dbReference type="SAM" id="MobiDB-lite"/>
    </source>
</evidence>
<keyword evidence="3" id="KW-1185">Reference proteome</keyword>
<comment type="caution">
    <text evidence="2">The sequence shown here is derived from an EMBL/GenBank/DDBJ whole genome shotgun (WGS) entry which is preliminary data.</text>
</comment>
<accession>A0A4C1VX08</accession>
<protein>
    <submittedName>
        <fullName evidence="2">Uncharacterized protein</fullName>
    </submittedName>
</protein>
<sequence length="110" mass="12387">MACTDWRRDRQTAIVRVEMLSDGDEDVLALLQIINIPGSIRKIIKIQKLAWVRARDSRKYKPRPSSEKGGYGPSIGTLISGAERAKRFLERRKAATTRPVDDAASATTYR</sequence>
<name>A0A4C1VX08_EUMVA</name>
<gene>
    <name evidence="2" type="ORF">EVAR_34277_1</name>
</gene>
<dbReference type="Proteomes" id="UP000299102">
    <property type="component" value="Unassembled WGS sequence"/>
</dbReference>
<organism evidence="2 3">
    <name type="scientific">Eumeta variegata</name>
    <name type="common">Bagworm moth</name>
    <name type="synonym">Eumeta japonica</name>
    <dbReference type="NCBI Taxonomy" id="151549"/>
    <lineage>
        <taxon>Eukaryota</taxon>
        <taxon>Metazoa</taxon>
        <taxon>Ecdysozoa</taxon>
        <taxon>Arthropoda</taxon>
        <taxon>Hexapoda</taxon>
        <taxon>Insecta</taxon>
        <taxon>Pterygota</taxon>
        <taxon>Neoptera</taxon>
        <taxon>Endopterygota</taxon>
        <taxon>Lepidoptera</taxon>
        <taxon>Glossata</taxon>
        <taxon>Ditrysia</taxon>
        <taxon>Tineoidea</taxon>
        <taxon>Psychidae</taxon>
        <taxon>Oiketicinae</taxon>
        <taxon>Eumeta</taxon>
    </lineage>
</organism>
<dbReference type="AlphaFoldDB" id="A0A4C1VX08"/>
<proteinExistence type="predicted"/>
<feature type="region of interest" description="Disordered" evidence="1">
    <location>
        <begin position="90"/>
        <end position="110"/>
    </location>
</feature>